<organism evidence="4 5">
    <name type="scientific">Methanococcus maripaludis</name>
    <name type="common">Methanococcus deltae</name>
    <dbReference type="NCBI Taxonomy" id="39152"/>
    <lineage>
        <taxon>Archaea</taxon>
        <taxon>Methanobacteriati</taxon>
        <taxon>Methanobacteriota</taxon>
        <taxon>Methanomada group</taxon>
        <taxon>Methanococci</taxon>
        <taxon>Methanococcales</taxon>
        <taxon>Methanococcaceae</taxon>
        <taxon>Methanococcus</taxon>
    </lineage>
</organism>
<proteinExistence type="predicted"/>
<comment type="caution">
    <text evidence="4">The sequence shown here is derived from an EMBL/GenBank/DDBJ whole genome shotgun (WGS) entry which is preliminary data.</text>
</comment>
<keyword evidence="3" id="KW-0479">Metal-binding</keyword>
<evidence type="ECO:0000256" key="3">
    <source>
        <dbReference type="ARBA" id="ARBA00022723"/>
    </source>
</evidence>
<protein>
    <submittedName>
        <fullName evidence="4">Lipopolysaccharide biosynthesis glycosyltransferase</fullName>
    </submittedName>
</protein>
<dbReference type="SUPFAM" id="SSF53448">
    <property type="entry name" value="Nucleotide-diphospho-sugar transferases"/>
    <property type="match status" value="1"/>
</dbReference>
<keyword evidence="1" id="KW-0328">Glycosyltransferase</keyword>
<dbReference type="PANTHER" id="PTHR13778:SF47">
    <property type="entry name" value="LIPOPOLYSACCHARIDE 1,3-GALACTOSYLTRANSFERASE"/>
    <property type="match status" value="1"/>
</dbReference>
<dbReference type="Pfam" id="PF01501">
    <property type="entry name" value="Glyco_transf_8"/>
    <property type="match status" value="1"/>
</dbReference>
<sequence length="293" mass="34947">MTFNIVFATDKNYIQHLGVAVCSLLENNKDSEFDIYILNNGIDTTQYKKLETIVSRYGNTKLINIEIDDSMFEKLITNCHFTKANYYRLLISYFVKKPKCLYLDADIVVNGKIDGLYCQDINEYYLAAVENPGFERHKELKMNENSKYFNSGVMLINILKWEQENLKENVVKFVFENKEAIKFVDQCGLNAIVNGQWKKIELKYNQQAVIFEKDFEKKYSCFSKEELENARKNPIIIHFTGSSKPWHFFNRHPYKSFYWKYLKLTPFRYYFPEDLKFKNLVNILKKKLKFRIL</sequence>
<evidence type="ECO:0000256" key="1">
    <source>
        <dbReference type="ARBA" id="ARBA00022676"/>
    </source>
</evidence>
<dbReference type="GO" id="GO:0046872">
    <property type="term" value="F:metal ion binding"/>
    <property type="evidence" value="ECO:0007669"/>
    <property type="project" value="UniProtKB-KW"/>
</dbReference>
<dbReference type="InterPro" id="IPR029044">
    <property type="entry name" value="Nucleotide-diphossugar_trans"/>
</dbReference>
<evidence type="ECO:0000256" key="2">
    <source>
        <dbReference type="ARBA" id="ARBA00022679"/>
    </source>
</evidence>
<evidence type="ECO:0000313" key="4">
    <source>
        <dbReference type="EMBL" id="MBA2846979.1"/>
    </source>
</evidence>
<dbReference type="PANTHER" id="PTHR13778">
    <property type="entry name" value="GLYCOSYLTRANSFERASE 8 DOMAIN-CONTAINING PROTEIN"/>
    <property type="match status" value="1"/>
</dbReference>
<dbReference type="InterPro" id="IPR050748">
    <property type="entry name" value="Glycosyltrans_8_dom-fam"/>
</dbReference>
<dbReference type="Gene3D" id="3.90.550.10">
    <property type="entry name" value="Spore Coat Polysaccharide Biosynthesis Protein SpsA, Chain A"/>
    <property type="match status" value="1"/>
</dbReference>
<evidence type="ECO:0000313" key="5">
    <source>
        <dbReference type="Proteomes" id="UP000571854"/>
    </source>
</evidence>
<dbReference type="CDD" id="cd04194">
    <property type="entry name" value="GT8_A4GalT_like"/>
    <property type="match status" value="1"/>
</dbReference>
<dbReference type="RefSeq" id="WP_220125993.1">
    <property type="nucleotide sequence ID" value="NZ_JACDUJ010000001.1"/>
</dbReference>
<dbReference type="Proteomes" id="UP000571854">
    <property type="component" value="Unassembled WGS sequence"/>
</dbReference>
<gene>
    <name evidence="4" type="ORF">HNP88_001163</name>
</gene>
<name>A0A7J9NPJ6_METMI</name>
<reference evidence="4 5" key="1">
    <citation type="submission" date="2020-07" db="EMBL/GenBank/DDBJ databases">
        <title>Genomic Encyclopedia of Type Strains, Phase IV (KMG-V): Genome sequencing to study the core and pangenomes of soil and plant-associated prokaryotes.</title>
        <authorList>
            <person name="Whitman W."/>
        </authorList>
    </citation>
    <scope>NUCLEOTIDE SEQUENCE [LARGE SCALE GENOMIC DNA]</scope>
    <source>
        <strain evidence="4 5">A5</strain>
    </source>
</reference>
<keyword evidence="2 4" id="KW-0808">Transferase</keyword>
<accession>A0A7J9NPJ6</accession>
<dbReference type="EMBL" id="JACDUJ010000001">
    <property type="protein sequence ID" value="MBA2846979.1"/>
    <property type="molecule type" value="Genomic_DNA"/>
</dbReference>
<dbReference type="InterPro" id="IPR002495">
    <property type="entry name" value="Glyco_trans_8"/>
</dbReference>
<dbReference type="AlphaFoldDB" id="A0A7J9NPJ6"/>
<dbReference type="GO" id="GO:0016757">
    <property type="term" value="F:glycosyltransferase activity"/>
    <property type="evidence" value="ECO:0007669"/>
    <property type="project" value="UniProtKB-KW"/>
</dbReference>